<evidence type="ECO:0000256" key="3">
    <source>
        <dbReference type="ARBA" id="ARBA00023163"/>
    </source>
</evidence>
<evidence type="ECO:0000259" key="4">
    <source>
        <dbReference type="PROSITE" id="PS51118"/>
    </source>
</evidence>
<protein>
    <submittedName>
        <fullName evidence="5">MarR family transcriptional regulator</fullName>
    </submittedName>
</protein>
<dbReference type="Gene3D" id="1.10.10.10">
    <property type="entry name" value="Winged helix-like DNA-binding domain superfamily/Winged helix DNA-binding domain"/>
    <property type="match status" value="1"/>
</dbReference>
<keyword evidence="1" id="KW-0805">Transcription regulation</keyword>
<sequence length="131" mass="14862">MARTHEEVGYSPEGEYDEPATPEIAAERVEQALQLLKGRWKLVILFRLFGGRVQRFSELERAIPGVSQKMLIQQLRQMERDGLVWRVTHPEVPPRVEYGLTAWGQALCPALDALLRWAAKRGASSLADVRP</sequence>
<keyword evidence="3" id="KW-0804">Transcription</keyword>
<evidence type="ECO:0000313" key="5">
    <source>
        <dbReference type="EMBL" id="KYF57526.1"/>
    </source>
</evidence>
<dbReference type="PROSITE" id="PS51118">
    <property type="entry name" value="HTH_HXLR"/>
    <property type="match status" value="1"/>
</dbReference>
<dbReference type="Proteomes" id="UP000075420">
    <property type="component" value="Unassembled WGS sequence"/>
</dbReference>
<gene>
    <name evidence="5" type="ORF">BE08_06740</name>
</gene>
<organism evidence="5 6">
    <name type="scientific">Sorangium cellulosum</name>
    <name type="common">Polyangium cellulosum</name>
    <dbReference type="NCBI Taxonomy" id="56"/>
    <lineage>
        <taxon>Bacteria</taxon>
        <taxon>Pseudomonadati</taxon>
        <taxon>Myxococcota</taxon>
        <taxon>Polyangia</taxon>
        <taxon>Polyangiales</taxon>
        <taxon>Polyangiaceae</taxon>
        <taxon>Sorangium</taxon>
    </lineage>
</organism>
<proteinExistence type="predicted"/>
<dbReference type="InterPro" id="IPR002577">
    <property type="entry name" value="HTH_HxlR"/>
</dbReference>
<feature type="domain" description="HTH hxlR-type" evidence="4">
    <location>
        <begin position="21"/>
        <end position="126"/>
    </location>
</feature>
<dbReference type="InterPro" id="IPR036388">
    <property type="entry name" value="WH-like_DNA-bd_sf"/>
</dbReference>
<accession>A0A150PPP7</accession>
<comment type="caution">
    <text evidence="5">The sequence shown here is derived from an EMBL/GenBank/DDBJ whole genome shotgun (WGS) entry which is preliminary data.</text>
</comment>
<dbReference type="SUPFAM" id="SSF46785">
    <property type="entry name" value="Winged helix' DNA-binding domain"/>
    <property type="match status" value="1"/>
</dbReference>
<dbReference type="PANTHER" id="PTHR33204:SF29">
    <property type="entry name" value="TRANSCRIPTIONAL REGULATOR"/>
    <property type="match status" value="1"/>
</dbReference>
<dbReference type="Pfam" id="PF01638">
    <property type="entry name" value="HxlR"/>
    <property type="match status" value="1"/>
</dbReference>
<name>A0A150PPP7_SORCE</name>
<dbReference type="GO" id="GO:0003677">
    <property type="term" value="F:DNA binding"/>
    <property type="evidence" value="ECO:0007669"/>
    <property type="project" value="UniProtKB-KW"/>
</dbReference>
<reference evidence="5 6" key="1">
    <citation type="submission" date="2014-02" db="EMBL/GenBank/DDBJ databases">
        <title>The small core and large imbalanced accessory genome model reveals a collaborative survival strategy of Sorangium cellulosum strains in nature.</title>
        <authorList>
            <person name="Han K."/>
            <person name="Peng R."/>
            <person name="Blom J."/>
            <person name="Li Y.-Z."/>
        </authorList>
    </citation>
    <scope>NUCLEOTIDE SEQUENCE [LARGE SCALE GENOMIC DNA]</scope>
    <source>
        <strain evidence="5 6">So0157-25</strain>
    </source>
</reference>
<dbReference type="InterPro" id="IPR036390">
    <property type="entry name" value="WH_DNA-bd_sf"/>
</dbReference>
<dbReference type="AlphaFoldDB" id="A0A150PPP7"/>
<evidence type="ECO:0000256" key="1">
    <source>
        <dbReference type="ARBA" id="ARBA00023015"/>
    </source>
</evidence>
<dbReference type="EMBL" id="JELY01000936">
    <property type="protein sequence ID" value="KYF57526.1"/>
    <property type="molecule type" value="Genomic_DNA"/>
</dbReference>
<keyword evidence="2" id="KW-0238">DNA-binding</keyword>
<evidence type="ECO:0000256" key="2">
    <source>
        <dbReference type="ARBA" id="ARBA00023125"/>
    </source>
</evidence>
<dbReference type="PANTHER" id="PTHR33204">
    <property type="entry name" value="TRANSCRIPTIONAL REGULATOR, MARR FAMILY"/>
    <property type="match status" value="1"/>
</dbReference>
<evidence type="ECO:0000313" key="6">
    <source>
        <dbReference type="Proteomes" id="UP000075420"/>
    </source>
</evidence>